<gene>
    <name evidence="2" type="ORF">SCUD_LOCUS23387</name>
</gene>
<dbReference type="Proteomes" id="UP000279833">
    <property type="component" value="Unassembled WGS sequence"/>
</dbReference>
<reference evidence="4" key="1">
    <citation type="submission" date="2016-06" db="UniProtKB">
        <authorList>
            <consortium name="WormBaseParasite"/>
        </authorList>
    </citation>
    <scope>IDENTIFICATION</scope>
</reference>
<evidence type="ECO:0000256" key="1">
    <source>
        <dbReference type="SAM" id="MobiDB-lite"/>
    </source>
</evidence>
<evidence type="ECO:0000313" key="4">
    <source>
        <dbReference type="WBParaSite" id="SCUD_0002339101-mRNA-1"/>
    </source>
</evidence>
<accession>A0A183L7R8</accession>
<dbReference type="EMBL" id="UZAK01054324">
    <property type="protein sequence ID" value="VDP82776.1"/>
    <property type="molecule type" value="Genomic_DNA"/>
</dbReference>
<evidence type="ECO:0000313" key="3">
    <source>
        <dbReference type="Proteomes" id="UP000279833"/>
    </source>
</evidence>
<reference evidence="2 3" key="2">
    <citation type="submission" date="2018-11" db="EMBL/GenBank/DDBJ databases">
        <authorList>
            <consortium name="Pathogen Informatics"/>
        </authorList>
    </citation>
    <scope>NUCLEOTIDE SEQUENCE [LARGE SCALE GENOMIC DNA]</scope>
    <source>
        <strain evidence="2">Dakar</strain>
        <strain evidence="3">Dakar, Senegal</strain>
    </source>
</reference>
<evidence type="ECO:0000313" key="2">
    <source>
        <dbReference type="EMBL" id="VDP82776.1"/>
    </source>
</evidence>
<keyword evidence="3" id="KW-1185">Reference proteome</keyword>
<proteinExistence type="predicted"/>
<name>A0A183L7R8_9TREM</name>
<protein>
    <submittedName>
        <fullName evidence="2 4">Uncharacterized protein</fullName>
    </submittedName>
</protein>
<feature type="region of interest" description="Disordered" evidence="1">
    <location>
        <begin position="1"/>
        <end position="34"/>
    </location>
</feature>
<sequence length="34" mass="3790">MGKLTFLPLKNSSSTCRVERSPTIDRAARESHNS</sequence>
<dbReference type="AlphaFoldDB" id="A0A183L7R8"/>
<feature type="compositionally biased region" description="Basic and acidic residues" evidence="1">
    <location>
        <begin position="17"/>
        <end position="34"/>
    </location>
</feature>
<organism evidence="4">
    <name type="scientific">Schistosoma curassoni</name>
    <dbReference type="NCBI Taxonomy" id="6186"/>
    <lineage>
        <taxon>Eukaryota</taxon>
        <taxon>Metazoa</taxon>
        <taxon>Spiralia</taxon>
        <taxon>Lophotrochozoa</taxon>
        <taxon>Platyhelminthes</taxon>
        <taxon>Trematoda</taxon>
        <taxon>Digenea</taxon>
        <taxon>Strigeidida</taxon>
        <taxon>Schistosomatoidea</taxon>
        <taxon>Schistosomatidae</taxon>
        <taxon>Schistosoma</taxon>
    </lineage>
</organism>
<dbReference type="WBParaSite" id="SCUD_0002339101-mRNA-1">
    <property type="protein sequence ID" value="SCUD_0002339101-mRNA-1"/>
    <property type="gene ID" value="SCUD_0002339101"/>
</dbReference>